<organism evidence="2">
    <name type="scientific">marine sediment metagenome</name>
    <dbReference type="NCBI Taxonomy" id="412755"/>
    <lineage>
        <taxon>unclassified sequences</taxon>
        <taxon>metagenomes</taxon>
        <taxon>ecological metagenomes</taxon>
    </lineage>
</organism>
<feature type="region of interest" description="Disordered" evidence="1">
    <location>
        <begin position="18"/>
        <end position="40"/>
    </location>
</feature>
<comment type="caution">
    <text evidence="2">The sequence shown here is derived from an EMBL/GenBank/DDBJ whole genome shotgun (WGS) entry which is preliminary data.</text>
</comment>
<protein>
    <submittedName>
        <fullName evidence="2">Uncharacterized protein</fullName>
    </submittedName>
</protein>
<gene>
    <name evidence="2" type="ORF">LCGC14_1154450</name>
</gene>
<dbReference type="AlphaFoldDB" id="A0A0F9LZH3"/>
<dbReference type="EMBL" id="LAZR01005578">
    <property type="protein sequence ID" value="KKM98793.1"/>
    <property type="molecule type" value="Genomic_DNA"/>
</dbReference>
<evidence type="ECO:0000313" key="2">
    <source>
        <dbReference type="EMBL" id="KKM98793.1"/>
    </source>
</evidence>
<evidence type="ECO:0000256" key="1">
    <source>
        <dbReference type="SAM" id="MobiDB-lite"/>
    </source>
</evidence>
<reference evidence="2" key="1">
    <citation type="journal article" date="2015" name="Nature">
        <title>Complex archaea that bridge the gap between prokaryotes and eukaryotes.</title>
        <authorList>
            <person name="Spang A."/>
            <person name="Saw J.H."/>
            <person name="Jorgensen S.L."/>
            <person name="Zaremba-Niedzwiedzka K."/>
            <person name="Martijn J."/>
            <person name="Lind A.E."/>
            <person name="van Eijk R."/>
            <person name="Schleper C."/>
            <person name="Guy L."/>
            <person name="Ettema T.J."/>
        </authorList>
    </citation>
    <scope>NUCLEOTIDE SEQUENCE</scope>
</reference>
<proteinExistence type="predicted"/>
<name>A0A0F9LZH3_9ZZZZ</name>
<sequence length="100" mass="11145">MPWSRDLRCDELDCGDVEPRNAGVKWTPETSPDLASRMRSSPASVARSLLHGGNMSTKVIITVTVETDEFDESAGFDAEAAVRDTMTEWGYQCETSWRTE</sequence>
<accession>A0A0F9LZH3</accession>